<keyword evidence="3" id="KW-1185">Reference proteome</keyword>
<gene>
    <name evidence="2" type="ORF">RF11_14398</name>
</gene>
<accession>A0A0C2MM84</accession>
<sequence>MFFYILPFLTHCVVLINTDDKGLSYKKRVFQLSYGKTELMVKVRCFLEDDERSIPKLEIQNIDVQDSKLKLWFHNPQDQLSVDIQCNFGQLEDEIQLSECRAFVQTKPELKSFEYSINHKFKLSTNTKYSFSSRNIFVKVDESGKDMLKFSLDDLIIEFKDHKRSCDLLAESPIMFLEYDWPKVVHPCKVDHSKDFFDPSPHLNILVTYIL</sequence>
<name>A0A0C2MM84_THEKT</name>
<protein>
    <submittedName>
        <fullName evidence="2">Uncharacterized protein</fullName>
    </submittedName>
</protein>
<dbReference type="EMBL" id="JWZT01003819">
    <property type="protein sequence ID" value="KII65475.1"/>
    <property type="molecule type" value="Genomic_DNA"/>
</dbReference>
<comment type="caution">
    <text evidence="2">The sequence shown here is derived from an EMBL/GenBank/DDBJ whole genome shotgun (WGS) entry which is preliminary data.</text>
</comment>
<evidence type="ECO:0000313" key="2">
    <source>
        <dbReference type="EMBL" id="KII65475.1"/>
    </source>
</evidence>
<organism evidence="2 3">
    <name type="scientific">Thelohanellus kitauei</name>
    <name type="common">Myxosporean</name>
    <dbReference type="NCBI Taxonomy" id="669202"/>
    <lineage>
        <taxon>Eukaryota</taxon>
        <taxon>Metazoa</taxon>
        <taxon>Cnidaria</taxon>
        <taxon>Myxozoa</taxon>
        <taxon>Myxosporea</taxon>
        <taxon>Bivalvulida</taxon>
        <taxon>Platysporina</taxon>
        <taxon>Myxobolidae</taxon>
        <taxon>Thelohanellus</taxon>
    </lineage>
</organism>
<feature type="signal peptide" evidence="1">
    <location>
        <begin position="1"/>
        <end position="18"/>
    </location>
</feature>
<evidence type="ECO:0000313" key="3">
    <source>
        <dbReference type="Proteomes" id="UP000031668"/>
    </source>
</evidence>
<feature type="chain" id="PRO_5002164423" evidence="1">
    <location>
        <begin position="19"/>
        <end position="211"/>
    </location>
</feature>
<proteinExistence type="predicted"/>
<evidence type="ECO:0000256" key="1">
    <source>
        <dbReference type="SAM" id="SignalP"/>
    </source>
</evidence>
<dbReference type="AlphaFoldDB" id="A0A0C2MM84"/>
<reference evidence="2 3" key="1">
    <citation type="journal article" date="2014" name="Genome Biol. Evol.">
        <title>The genome of the myxosporean Thelohanellus kitauei shows adaptations to nutrient acquisition within its fish host.</title>
        <authorList>
            <person name="Yang Y."/>
            <person name="Xiong J."/>
            <person name="Zhou Z."/>
            <person name="Huo F."/>
            <person name="Miao W."/>
            <person name="Ran C."/>
            <person name="Liu Y."/>
            <person name="Zhang J."/>
            <person name="Feng J."/>
            <person name="Wang M."/>
            <person name="Wang M."/>
            <person name="Wang L."/>
            <person name="Yao B."/>
        </authorList>
    </citation>
    <scope>NUCLEOTIDE SEQUENCE [LARGE SCALE GENOMIC DNA]</scope>
    <source>
        <strain evidence="2">Wuqing</strain>
    </source>
</reference>
<dbReference type="Proteomes" id="UP000031668">
    <property type="component" value="Unassembled WGS sequence"/>
</dbReference>
<keyword evidence="1" id="KW-0732">Signal</keyword>